<organism evidence="1 2">
    <name type="scientific">Dendrothele bispora (strain CBS 962.96)</name>
    <dbReference type="NCBI Taxonomy" id="1314807"/>
    <lineage>
        <taxon>Eukaryota</taxon>
        <taxon>Fungi</taxon>
        <taxon>Dikarya</taxon>
        <taxon>Basidiomycota</taxon>
        <taxon>Agaricomycotina</taxon>
        <taxon>Agaricomycetes</taxon>
        <taxon>Agaricomycetidae</taxon>
        <taxon>Agaricales</taxon>
        <taxon>Agaricales incertae sedis</taxon>
        <taxon>Dendrothele</taxon>
    </lineage>
</organism>
<dbReference type="OrthoDB" id="3065666at2759"/>
<gene>
    <name evidence="1" type="ORF">K435DRAFT_844212</name>
</gene>
<protein>
    <submittedName>
        <fullName evidence="1">Uncharacterized protein</fullName>
    </submittedName>
</protein>
<dbReference type="Proteomes" id="UP000297245">
    <property type="component" value="Unassembled WGS sequence"/>
</dbReference>
<proteinExistence type="predicted"/>
<reference evidence="1 2" key="1">
    <citation type="journal article" date="2019" name="Nat. Ecol. Evol.">
        <title>Megaphylogeny resolves global patterns of mushroom evolution.</title>
        <authorList>
            <person name="Varga T."/>
            <person name="Krizsan K."/>
            <person name="Foldi C."/>
            <person name="Dima B."/>
            <person name="Sanchez-Garcia M."/>
            <person name="Sanchez-Ramirez S."/>
            <person name="Szollosi G.J."/>
            <person name="Szarkandi J.G."/>
            <person name="Papp V."/>
            <person name="Albert L."/>
            <person name="Andreopoulos W."/>
            <person name="Angelini C."/>
            <person name="Antonin V."/>
            <person name="Barry K.W."/>
            <person name="Bougher N.L."/>
            <person name="Buchanan P."/>
            <person name="Buyck B."/>
            <person name="Bense V."/>
            <person name="Catcheside P."/>
            <person name="Chovatia M."/>
            <person name="Cooper J."/>
            <person name="Damon W."/>
            <person name="Desjardin D."/>
            <person name="Finy P."/>
            <person name="Geml J."/>
            <person name="Haridas S."/>
            <person name="Hughes K."/>
            <person name="Justo A."/>
            <person name="Karasinski D."/>
            <person name="Kautmanova I."/>
            <person name="Kiss B."/>
            <person name="Kocsube S."/>
            <person name="Kotiranta H."/>
            <person name="LaButti K.M."/>
            <person name="Lechner B.E."/>
            <person name="Liimatainen K."/>
            <person name="Lipzen A."/>
            <person name="Lukacs Z."/>
            <person name="Mihaltcheva S."/>
            <person name="Morgado L.N."/>
            <person name="Niskanen T."/>
            <person name="Noordeloos M.E."/>
            <person name="Ohm R.A."/>
            <person name="Ortiz-Santana B."/>
            <person name="Ovrebo C."/>
            <person name="Racz N."/>
            <person name="Riley R."/>
            <person name="Savchenko A."/>
            <person name="Shiryaev A."/>
            <person name="Soop K."/>
            <person name="Spirin V."/>
            <person name="Szebenyi C."/>
            <person name="Tomsovsky M."/>
            <person name="Tulloss R.E."/>
            <person name="Uehling J."/>
            <person name="Grigoriev I.V."/>
            <person name="Vagvolgyi C."/>
            <person name="Papp T."/>
            <person name="Martin F.M."/>
            <person name="Miettinen O."/>
            <person name="Hibbett D.S."/>
            <person name="Nagy L.G."/>
        </authorList>
    </citation>
    <scope>NUCLEOTIDE SEQUENCE [LARGE SCALE GENOMIC DNA]</scope>
    <source>
        <strain evidence="1 2">CBS 962.96</strain>
    </source>
</reference>
<keyword evidence="2" id="KW-1185">Reference proteome</keyword>
<accession>A0A4S8L384</accession>
<evidence type="ECO:0000313" key="1">
    <source>
        <dbReference type="EMBL" id="THU82962.1"/>
    </source>
</evidence>
<evidence type="ECO:0000313" key="2">
    <source>
        <dbReference type="Proteomes" id="UP000297245"/>
    </source>
</evidence>
<dbReference type="EMBL" id="ML179696">
    <property type="protein sequence ID" value="THU82962.1"/>
    <property type="molecule type" value="Genomic_DNA"/>
</dbReference>
<dbReference type="AlphaFoldDB" id="A0A4S8L384"/>
<sequence>MSCFLALMANSFPPELKSRVATHCSAAVLASLIRVDKSYQAGAEPILYRHIILHAGTRSAEILLNTLNSIPSRKPSFVHSLIIRSPRHHNHADDQLESISEALCNALSKMQYLSDLRFYLASREIELQNHVKSLLCTLKTLAMESGDIQDLFHVVSNTVNELDSRGMSKPVMFAYERDGYLPQFDVLTVFPDMLAAEFSWQPILESYDSNNGSIPTLSREHVYTVRILLKDLFSVDQKFIGKLVEEMSEFFPSIYRLEFIPQQPSPLWKEWNQYSDFVSIISPLTELNELGFHDNLLLTEQIQKRKEPSEQHFLFARNCSAACPKLRNIEFLRGPVLERDVEKGEDWQKWKAFYDYQDN</sequence>
<name>A0A4S8L384_DENBC</name>